<feature type="compositionally biased region" description="Polar residues" evidence="10">
    <location>
        <begin position="336"/>
        <end position="345"/>
    </location>
</feature>
<dbReference type="InterPro" id="IPR012677">
    <property type="entry name" value="Nucleotide-bd_a/b_plait_sf"/>
</dbReference>
<evidence type="ECO:0000256" key="8">
    <source>
        <dbReference type="PROSITE-ProRule" id="PRU00176"/>
    </source>
</evidence>
<feature type="compositionally biased region" description="Basic and acidic residues" evidence="10">
    <location>
        <begin position="1"/>
        <end position="12"/>
    </location>
</feature>
<dbReference type="PROSITE" id="PS01358">
    <property type="entry name" value="ZF_RANBP2_1"/>
    <property type="match status" value="1"/>
</dbReference>
<dbReference type="InterPro" id="IPR000467">
    <property type="entry name" value="G_patch_dom"/>
</dbReference>
<feature type="domain" description="G-patch" evidence="12">
    <location>
        <begin position="690"/>
        <end position="735"/>
    </location>
</feature>
<comment type="subcellular location">
    <subcellularLocation>
        <location evidence="1">Nucleus</location>
    </subcellularLocation>
</comment>
<keyword evidence="4 9" id="KW-0863">Zinc-finger</keyword>
<dbReference type="SMART" id="SM00547">
    <property type="entry name" value="ZnF_RBZ"/>
    <property type="match status" value="1"/>
</dbReference>
<dbReference type="InterPro" id="IPR000504">
    <property type="entry name" value="RRM_dom"/>
</dbReference>
<dbReference type="Proteomes" id="UP000192927">
    <property type="component" value="Unassembled WGS sequence"/>
</dbReference>
<dbReference type="Pfam" id="PF00076">
    <property type="entry name" value="RRM_1"/>
    <property type="match status" value="2"/>
</dbReference>
<evidence type="ECO:0000256" key="4">
    <source>
        <dbReference type="ARBA" id="ARBA00022771"/>
    </source>
</evidence>
<dbReference type="GO" id="GO:0005634">
    <property type="term" value="C:nucleus"/>
    <property type="evidence" value="ECO:0007669"/>
    <property type="project" value="UniProtKB-SubCell"/>
</dbReference>
<keyword evidence="15" id="KW-1185">Reference proteome</keyword>
<dbReference type="Gene3D" id="3.30.70.330">
    <property type="match status" value="2"/>
</dbReference>
<reference evidence="15" key="1">
    <citation type="submission" date="2017-03" db="EMBL/GenBank/DDBJ databases">
        <authorList>
            <person name="Sharma R."/>
            <person name="Thines M."/>
        </authorList>
    </citation>
    <scope>NUCLEOTIDE SEQUENCE [LARGE SCALE GENOMIC DNA]</scope>
</reference>
<evidence type="ECO:0000256" key="10">
    <source>
        <dbReference type="SAM" id="MobiDB-lite"/>
    </source>
</evidence>
<feature type="domain" description="RRM" evidence="11">
    <location>
        <begin position="149"/>
        <end position="241"/>
    </location>
</feature>
<feature type="domain" description="RanBP2-type" evidence="13">
    <location>
        <begin position="251"/>
        <end position="280"/>
    </location>
</feature>
<dbReference type="EMBL" id="FWEW01002474">
    <property type="protein sequence ID" value="SLM38402.1"/>
    <property type="molecule type" value="Genomic_DNA"/>
</dbReference>
<feature type="region of interest" description="Disordered" evidence="10">
    <location>
        <begin position="545"/>
        <end position="578"/>
    </location>
</feature>
<evidence type="ECO:0000259" key="12">
    <source>
        <dbReference type="PROSITE" id="PS50174"/>
    </source>
</evidence>
<evidence type="ECO:0000256" key="7">
    <source>
        <dbReference type="ARBA" id="ARBA00023242"/>
    </source>
</evidence>
<evidence type="ECO:0000256" key="5">
    <source>
        <dbReference type="ARBA" id="ARBA00022833"/>
    </source>
</evidence>
<dbReference type="PANTHER" id="PTHR13948">
    <property type="entry name" value="RNA-BINDING PROTEIN"/>
    <property type="match status" value="1"/>
</dbReference>
<keyword evidence="3" id="KW-0677">Repeat</keyword>
<feature type="region of interest" description="Disordered" evidence="10">
    <location>
        <begin position="331"/>
        <end position="359"/>
    </location>
</feature>
<dbReference type="GO" id="GO:0008270">
    <property type="term" value="F:zinc ion binding"/>
    <property type="evidence" value="ECO:0007669"/>
    <property type="project" value="UniProtKB-KW"/>
</dbReference>
<dbReference type="SMART" id="SM00443">
    <property type="entry name" value="G_patch"/>
    <property type="match status" value="1"/>
</dbReference>
<dbReference type="InterPro" id="IPR001876">
    <property type="entry name" value="Znf_RanBP2"/>
</dbReference>
<feature type="region of interest" description="Disordered" evidence="10">
    <location>
        <begin position="624"/>
        <end position="735"/>
    </location>
</feature>
<dbReference type="SMART" id="SM00360">
    <property type="entry name" value="RRM"/>
    <property type="match status" value="2"/>
</dbReference>
<feature type="compositionally biased region" description="Basic and acidic residues" evidence="10">
    <location>
        <begin position="112"/>
        <end position="122"/>
    </location>
</feature>
<keyword evidence="5" id="KW-0862">Zinc</keyword>
<dbReference type="SUPFAM" id="SSF90209">
    <property type="entry name" value="Ran binding protein zinc finger-like"/>
    <property type="match status" value="1"/>
</dbReference>
<protein>
    <submittedName>
        <fullName evidence="14">Rna-binding protein</fullName>
    </submittedName>
</protein>
<dbReference type="PANTHER" id="PTHR13948:SF3">
    <property type="entry name" value="FI21118P1"/>
    <property type="match status" value="1"/>
</dbReference>
<dbReference type="GO" id="GO:0003723">
    <property type="term" value="F:RNA binding"/>
    <property type="evidence" value="ECO:0007669"/>
    <property type="project" value="UniProtKB-UniRule"/>
</dbReference>
<evidence type="ECO:0000259" key="11">
    <source>
        <dbReference type="PROSITE" id="PS50102"/>
    </source>
</evidence>
<feature type="compositionally biased region" description="Low complexity" evidence="10">
    <location>
        <begin position="482"/>
        <end position="492"/>
    </location>
</feature>
<feature type="compositionally biased region" description="Basic and acidic residues" evidence="10">
    <location>
        <begin position="25"/>
        <end position="47"/>
    </location>
</feature>
<dbReference type="InterPro" id="IPR036443">
    <property type="entry name" value="Znf_RanBP2_sf"/>
</dbReference>
<feature type="compositionally biased region" description="Polar residues" evidence="10">
    <location>
        <begin position="630"/>
        <end position="640"/>
    </location>
</feature>
<sequence>MSSYRLVEDRSGPGDTYRPLPAQTRSDRNGRMYEEHNSRPQSRDQSRRSTPSPRPYTSPHDRTRTSPHGMARGPGPTGRRERDVRRDRDNIQDHEDFNRGRPTSSRRSNKGGYRDRDREGYRSPRYYSRSKSGSPRRDRSPYYGGPPSREVMLEGIPLDMVEDDISRELKQYHDVEALEDVRVIRDRQTKVSRGFGFLRFATLEKSKTFVERNYPTIYLYGNESADGDEQAAKVRIAFSRERDDKSRAERQEGEWTCIICNFLNFHGRLKCFRCQKPHIDIAALVPAKPSEFLNSGDSDASPDVAPSQFLLLRGLEPTVTEELLAKGVAKMYKPSGGSSPPTATASRKGGAKVASTTGDANLGAKDGSIRRVLLVRDRRNDESWRYGFAEFATVDDAQAALIKYNSFEKFTISSKPVTASYIHTGVFVPVFQIAPGTEKFTFSPLNNAATKLAYWDQEAYVSELVVSTAESGKVAGTAENQARSASDKAAAAAEKEGLIKDPKETEAKAKKRKAEASTAAKQKKTAPAHLQFWSNRHAELHGIQPTEQPADSNSDADQPTNLTSTQDTHTPPTQSFADPQKNCCYLCSRQFKSPAEVHKHERLSDLHRSNLLNPTLQSKALAKMSKAGLPTTSTSPSAQEDTAEYRDRAKERRAAFGASKKVSLPLKKDRVSEPQSTPADDANDEPAVPLPSKGASLLGKMGWSAGEGLGATGSGRTAPIAPEMEGAKERFERMG</sequence>
<name>A0A1W5D611_9LECA</name>
<feature type="compositionally biased region" description="Basic and acidic residues" evidence="10">
    <location>
        <begin position="725"/>
        <end position="735"/>
    </location>
</feature>
<feature type="compositionally biased region" description="Basic and acidic residues" evidence="10">
    <location>
        <begin position="493"/>
        <end position="508"/>
    </location>
</feature>
<feature type="compositionally biased region" description="Basic and acidic residues" evidence="10">
    <location>
        <begin position="78"/>
        <end position="99"/>
    </location>
</feature>
<feature type="compositionally biased region" description="Polar residues" evidence="10">
    <location>
        <begin position="545"/>
        <end position="577"/>
    </location>
</feature>
<dbReference type="AlphaFoldDB" id="A0A1W5D611"/>
<dbReference type="PROSITE" id="PS50199">
    <property type="entry name" value="ZF_RANBP2_2"/>
    <property type="match status" value="1"/>
</dbReference>
<keyword evidence="7" id="KW-0539">Nucleus</keyword>
<evidence type="ECO:0000313" key="15">
    <source>
        <dbReference type="Proteomes" id="UP000192927"/>
    </source>
</evidence>
<evidence type="ECO:0000256" key="6">
    <source>
        <dbReference type="ARBA" id="ARBA00022884"/>
    </source>
</evidence>
<proteinExistence type="predicted"/>
<dbReference type="Pfam" id="PF01585">
    <property type="entry name" value="G-patch"/>
    <property type="match status" value="1"/>
</dbReference>
<dbReference type="SUPFAM" id="SSF54928">
    <property type="entry name" value="RNA-binding domain, RBD"/>
    <property type="match status" value="1"/>
</dbReference>
<evidence type="ECO:0000256" key="2">
    <source>
        <dbReference type="ARBA" id="ARBA00022723"/>
    </source>
</evidence>
<feature type="region of interest" description="Disordered" evidence="10">
    <location>
        <begin position="1"/>
        <end position="150"/>
    </location>
</feature>
<evidence type="ECO:0000256" key="1">
    <source>
        <dbReference type="ARBA" id="ARBA00004123"/>
    </source>
</evidence>
<feature type="compositionally biased region" description="Basic and acidic residues" evidence="10">
    <location>
        <begin position="643"/>
        <end position="654"/>
    </location>
</feature>
<evidence type="ECO:0000256" key="9">
    <source>
        <dbReference type="PROSITE-ProRule" id="PRU00322"/>
    </source>
</evidence>
<feature type="compositionally biased region" description="Low complexity" evidence="10">
    <location>
        <begin position="48"/>
        <end position="58"/>
    </location>
</feature>
<keyword evidence="6 8" id="KW-0694">RNA-binding</keyword>
<dbReference type="PROSITE" id="PS50102">
    <property type="entry name" value="RRM"/>
    <property type="match status" value="2"/>
</dbReference>
<accession>A0A1W5D611</accession>
<feature type="domain" description="RRM" evidence="11">
    <location>
        <begin position="308"/>
        <end position="424"/>
    </location>
</feature>
<evidence type="ECO:0000256" key="3">
    <source>
        <dbReference type="ARBA" id="ARBA00022737"/>
    </source>
</evidence>
<dbReference type="PROSITE" id="PS50174">
    <property type="entry name" value="G_PATCH"/>
    <property type="match status" value="1"/>
</dbReference>
<dbReference type="InterPro" id="IPR035979">
    <property type="entry name" value="RBD_domain_sf"/>
</dbReference>
<keyword evidence="2" id="KW-0479">Metal-binding</keyword>
<feature type="region of interest" description="Disordered" evidence="10">
    <location>
        <begin position="473"/>
        <end position="527"/>
    </location>
</feature>
<evidence type="ECO:0000259" key="13">
    <source>
        <dbReference type="PROSITE" id="PS50199"/>
    </source>
</evidence>
<dbReference type="GO" id="GO:0000398">
    <property type="term" value="P:mRNA splicing, via spliceosome"/>
    <property type="evidence" value="ECO:0007669"/>
    <property type="project" value="TreeGrafter"/>
</dbReference>
<feature type="compositionally biased region" description="Low complexity" evidence="10">
    <location>
        <begin position="123"/>
        <end position="133"/>
    </location>
</feature>
<organism evidence="14 15">
    <name type="scientific">Lasallia pustulata</name>
    <dbReference type="NCBI Taxonomy" id="136370"/>
    <lineage>
        <taxon>Eukaryota</taxon>
        <taxon>Fungi</taxon>
        <taxon>Dikarya</taxon>
        <taxon>Ascomycota</taxon>
        <taxon>Pezizomycotina</taxon>
        <taxon>Lecanoromycetes</taxon>
        <taxon>OSLEUM clade</taxon>
        <taxon>Umbilicariomycetidae</taxon>
        <taxon>Umbilicariales</taxon>
        <taxon>Umbilicariaceae</taxon>
        <taxon>Lasallia</taxon>
    </lineage>
</organism>
<dbReference type="Gene3D" id="4.10.1060.10">
    <property type="entry name" value="Zinc finger, RanBP2-type"/>
    <property type="match status" value="1"/>
</dbReference>
<evidence type="ECO:0000313" key="14">
    <source>
        <dbReference type="EMBL" id="SLM38402.1"/>
    </source>
</evidence>